<protein>
    <submittedName>
        <fullName evidence="8">Type II secretion system protein</fullName>
    </submittedName>
</protein>
<dbReference type="Pfam" id="PF00482">
    <property type="entry name" value="T2SSF"/>
    <property type="match status" value="1"/>
</dbReference>
<keyword evidence="2" id="KW-1003">Cell membrane</keyword>
<comment type="subcellular location">
    <subcellularLocation>
        <location evidence="1">Cell membrane</location>
        <topology evidence="1">Multi-pass membrane protein</topology>
    </subcellularLocation>
</comment>
<evidence type="ECO:0000256" key="6">
    <source>
        <dbReference type="SAM" id="Phobius"/>
    </source>
</evidence>
<evidence type="ECO:0000256" key="3">
    <source>
        <dbReference type="ARBA" id="ARBA00022692"/>
    </source>
</evidence>
<evidence type="ECO:0000256" key="4">
    <source>
        <dbReference type="ARBA" id="ARBA00022989"/>
    </source>
</evidence>
<evidence type="ECO:0000313" key="8">
    <source>
        <dbReference type="EMBL" id="PUA82834.1"/>
    </source>
</evidence>
<dbReference type="PANTHER" id="PTHR35007:SF4">
    <property type="entry name" value="CONSERVED TRANSMEMBRANE PROTEIN-RELATED"/>
    <property type="match status" value="1"/>
</dbReference>
<sequence length="255" mass="26258">MAVVAAALAGLAVWLLVPSGRVVAARWRWRPVLLTVAAGLGWGVVGGGLPARLVVVACAVALAGAGGRAIWLRRRDRRTRAATALGVLDACDVMAAELAAGRPPGFALAEAARRWSGLVPVHDAWAMGTDVPAALRRAATTPGAGDLRVVAAAWQVAHHSGTGLAHAIARVSARIRAQRQTQRVVTSELASARATARLVAALPVVALGMGSGAGGDPWRFLLETPVGWACLVAGLGFGIAGLWWIEAIADRADPR</sequence>
<feature type="transmembrane region" description="Helical" evidence="6">
    <location>
        <begin position="196"/>
        <end position="214"/>
    </location>
</feature>
<dbReference type="OrthoDB" id="3830559at2"/>
<dbReference type="Proteomes" id="UP000244867">
    <property type="component" value="Unassembled WGS sequence"/>
</dbReference>
<proteinExistence type="predicted"/>
<keyword evidence="4 6" id="KW-1133">Transmembrane helix</keyword>
<feature type="transmembrane region" description="Helical" evidence="6">
    <location>
        <begin position="226"/>
        <end position="245"/>
    </location>
</feature>
<reference evidence="8 9" key="1">
    <citation type="submission" date="2018-03" db="EMBL/GenBank/DDBJ databases">
        <authorList>
            <person name="Keele B.F."/>
        </authorList>
    </citation>
    <scope>NUCLEOTIDE SEQUENCE [LARGE SCALE GENOMIC DNA]</scope>
    <source>
        <strain evidence="8 9">IB-3</strain>
    </source>
</reference>
<accession>A0A2R7Z2N2</accession>
<evidence type="ECO:0000256" key="1">
    <source>
        <dbReference type="ARBA" id="ARBA00004651"/>
    </source>
</evidence>
<dbReference type="RefSeq" id="WP_108343019.1">
    <property type="nucleotide sequence ID" value="NZ_PYXZ01000001.1"/>
</dbReference>
<feature type="domain" description="Type II secretion system protein GspF" evidence="7">
    <location>
        <begin position="125"/>
        <end position="210"/>
    </location>
</feature>
<keyword evidence="5 6" id="KW-0472">Membrane</keyword>
<evidence type="ECO:0000256" key="2">
    <source>
        <dbReference type="ARBA" id="ARBA00022475"/>
    </source>
</evidence>
<dbReference type="EMBL" id="PYXZ01000001">
    <property type="protein sequence ID" value="PUA82834.1"/>
    <property type="molecule type" value="Genomic_DNA"/>
</dbReference>
<gene>
    <name evidence="8" type="ORF">C7S10_03740</name>
</gene>
<dbReference type="AlphaFoldDB" id="A0A2R7Z2N2"/>
<keyword evidence="3 6" id="KW-0812">Transmembrane</keyword>
<evidence type="ECO:0000259" key="7">
    <source>
        <dbReference type="Pfam" id="PF00482"/>
    </source>
</evidence>
<dbReference type="InterPro" id="IPR018076">
    <property type="entry name" value="T2SS_GspF_dom"/>
</dbReference>
<dbReference type="GO" id="GO:0005886">
    <property type="term" value="C:plasma membrane"/>
    <property type="evidence" value="ECO:0007669"/>
    <property type="project" value="UniProtKB-SubCell"/>
</dbReference>
<keyword evidence="9" id="KW-1185">Reference proteome</keyword>
<comment type="caution">
    <text evidence="8">The sequence shown here is derived from an EMBL/GenBank/DDBJ whole genome shotgun (WGS) entry which is preliminary data.</text>
</comment>
<feature type="transmembrane region" description="Helical" evidence="6">
    <location>
        <begin position="48"/>
        <end position="71"/>
    </location>
</feature>
<evidence type="ECO:0000313" key="9">
    <source>
        <dbReference type="Proteomes" id="UP000244867"/>
    </source>
</evidence>
<dbReference type="PANTHER" id="PTHR35007">
    <property type="entry name" value="INTEGRAL MEMBRANE PROTEIN-RELATED"/>
    <property type="match status" value="1"/>
</dbReference>
<organism evidence="8 9">
    <name type="scientific">Nocardioides currus</name>
    <dbReference type="NCBI Taxonomy" id="2133958"/>
    <lineage>
        <taxon>Bacteria</taxon>
        <taxon>Bacillati</taxon>
        <taxon>Actinomycetota</taxon>
        <taxon>Actinomycetes</taxon>
        <taxon>Propionibacteriales</taxon>
        <taxon>Nocardioidaceae</taxon>
        <taxon>Nocardioides</taxon>
    </lineage>
</organism>
<name>A0A2R7Z2N2_9ACTN</name>
<evidence type="ECO:0000256" key="5">
    <source>
        <dbReference type="ARBA" id="ARBA00023136"/>
    </source>
</evidence>